<name>A0AAV1JER8_9NEOP</name>
<accession>A0AAV1JER8</accession>
<dbReference type="AlphaFoldDB" id="A0AAV1JER8"/>
<sequence>MASLHTVVSDMTSTFNKQMEDFRKQLQGISTTTKDPSAKLATEFESFRLFVLDSLQALQSQVSALMNISDDQEMRSRHKMVLFHGIAEDDNNNPIGEVLQIVSKKLHLPNINEEAISRCQRLGKKLTGSKARPIIVKFRDMQVKENIWKAKTNLKASGVTVSEFLTKRRHSIFLQARKQFGLNNCWTKNGAIYILDSAGKRHRITCENDLHDVTPVDVSTGPEINKSNPGPSEDHDAGVTTRPKRINSKAKR</sequence>
<organism evidence="3 4">
    <name type="scientific">Leptosia nina</name>
    <dbReference type="NCBI Taxonomy" id="320188"/>
    <lineage>
        <taxon>Eukaryota</taxon>
        <taxon>Metazoa</taxon>
        <taxon>Ecdysozoa</taxon>
        <taxon>Arthropoda</taxon>
        <taxon>Hexapoda</taxon>
        <taxon>Insecta</taxon>
        <taxon>Pterygota</taxon>
        <taxon>Neoptera</taxon>
        <taxon>Endopterygota</taxon>
        <taxon>Lepidoptera</taxon>
        <taxon>Glossata</taxon>
        <taxon>Ditrysia</taxon>
        <taxon>Papilionoidea</taxon>
        <taxon>Pieridae</taxon>
        <taxon>Pierinae</taxon>
        <taxon>Leptosia</taxon>
    </lineage>
</organism>
<reference evidence="3 4" key="1">
    <citation type="submission" date="2023-11" db="EMBL/GenBank/DDBJ databases">
        <authorList>
            <person name="Okamura Y."/>
        </authorList>
    </citation>
    <scope>NUCLEOTIDE SEQUENCE [LARGE SCALE GENOMIC DNA]</scope>
</reference>
<evidence type="ECO:0000256" key="1">
    <source>
        <dbReference type="SAM" id="MobiDB-lite"/>
    </source>
</evidence>
<feature type="compositionally biased region" description="Basic residues" evidence="1">
    <location>
        <begin position="242"/>
        <end position="252"/>
    </location>
</feature>
<evidence type="ECO:0000313" key="3">
    <source>
        <dbReference type="EMBL" id="CAK1547970.1"/>
    </source>
</evidence>
<proteinExistence type="predicted"/>
<dbReference type="Proteomes" id="UP001497472">
    <property type="component" value="Unassembled WGS sequence"/>
</dbReference>
<protein>
    <submittedName>
        <fullName evidence="3">Uncharacterized protein</fullName>
    </submittedName>
</protein>
<evidence type="ECO:0000313" key="4">
    <source>
        <dbReference type="Proteomes" id="UP001497472"/>
    </source>
</evidence>
<feature type="region of interest" description="Disordered" evidence="1">
    <location>
        <begin position="215"/>
        <end position="252"/>
    </location>
</feature>
<comment type="caution">
    <text evidence="3">The sequence shown here is derived from an EMBL/GenBank/DDBJ whole genome shotgun (WGS) entry which is preliminary data.</text>
</comment>
<evidence type="ECO:0000313" key="2">
    <source>
        <dbReference type="EMBL" id="CAK1543873.1"/>
    </source>
</evidence>
<dbReference type="EMBL" id="CAVLEF010000005">
    <property type="protein sequence ID" value="CAK1543873.1"/>
    <property type="molecule type" value="Genomic_DNA"/>
</dbReference>
<keyword evidence="4" id="KW-1185">Reference proteome</keyword>
<dbReference type="EMBL" id="CAVLEF010000010">
    <property type="protein sequence ID" value="CAK1547970.1"/>
    <property type="molecule type" value="Genomic_DNA"/>
</dbReference>
<gene>
    <name evidence="2" type="ORF">LNINA_LOCUS3663</name>
    <name evidence="3" type="ORF">LNINA_LOCUS7405</name>
</gene>
<dbReference type="Gene3D" id="3.30.70.1820">
    <property type="entry name" value="L1 transposable element, RRM domain"/>
    <property type="match status" value="1"/>
</dbReference>